<dbReference type="InterPro" id="IPR008914">
    <property type="entry name" value="PEBP"/>
</dbReference>
<sequence length="271" mass="27404">MHSFTNALLLTLAASSFPSILALSADPIAVKIVQQQFINAKIVPDEIPVFNPIGTLQLDFKASVGVTTVGEAIAVANTTQQPSVTAAGTFNGTSAKYTVLMVDTNYPGSSNPNGLYLHWLQNDATLASDGTITNSTAAVIPYAGPAPPSGSGPHRYTVLLYAQLANFTAPRRPRQIPDLASYISSAGLGTPLAGSYFTVEVGTATVSVSPTTAVDTATFSASSTVTGSGSSTVSGTGAGTSATQKSSADLGKGVTISSVLLSAFGLAVVLA</sequence>
<dbReference type="Pfam" id="PF01161">
    <property type="entry name" value="PBP"/>
    <property type="match status" value="1"/>
</dbReference>
<dbReference type="CDD" id="cd00866">
    <property type="entry name" value="PEBP_euk"/>
    <property type="match status" value="1"/>
</dbReference>
<feature type="signal peptide" evidence="2">
    <location>
        <begin position="1"/>
        <end position="22"/>
    </location>
</feature>
<dbReference type="InterPro" id="IPR035810">
    <property type="entry name" value="PEBP_euk"/>
</dbReference>
<gene>
    <name evidence="3" type="ORF">BS47DRAFT_1387705</name>
</gene>
<reference evidence="3" key="1">
    <citation type="journal article" date="2020" name="Nat. Commun.">
        <title>Large-scale genome sequencing of mycorrhizal fungi provides insights into the early evolution of symbiotic traits.</title>
        <authorList>
            <person name="Miyauchi S."/>
            <person name="Kiss E."/>
            <person name="Kuo A."/>
            <person name="Drula E."/>
            <person name="Kohler A."/>
            <person name="Sanchez-Garcia M."/>
            <person name="Morin E."/>
            <person name="Andreopoulos B."/>
            <person name="Barry K.W."/>
            <person name="Bonito G."/>
            <person name="Buee M."/>
            <person name="Carver A."/>
            <person name="Chen C."/>
            <person name="Cichocki N."/>
            <person name="Clum A."/>
            <person name="Culley D."/>
            <person name="Crous P.W."/>
            <person name="Fauchery L."/>
            <person name="Girlanda M."/>
            <person name="Hayes R.D."/>
            <person name="Keri Z."/>
            <person name="LaButti K."/>
            <person name="Lipzen A."/>
            <person name="Lombard V."/>
            <person name="Magnuson J."/>
            <person name="Maillard F."/>
            <person name="Murat C."/>
            <person name="Nolan M."/>
            <person name="Ohm R.A."/>
            <person name="Pangilinan J."/>
            <person name="Pereira M.F."/>
            <person name="Perotto S."/>
            <person name="Peter M."/>
            <person name="Pfister S."/>
            <person name="Riley R."/>
            <person name="Sitrit Y."/>
            <person name="Stielow J.B."/>
            <person name="Szollosi G."/>
            <person name="Zifcakova L."/>
            <person name="Stursova M."/>
            <person name="Spatafora J.W."/>
            <person name="Tedersoo L."/>
            <person name="Vaario L.M."/>
            <person name="Yamada A."/>
            <person name="Yan M."/>
            <person name="Wang P."/>
            <person name="Xu J."/>
            <person name="Bruns T."/>
            <person name="Baldrian P."/>
            <person name="Vilgalys R."/>
            <person name="Dunand C."/>
            <person name="Henrissat B."/>
            <person name="Grigoriev I.V."/>
            <person name="Hibbett D."/>
            <person name="Nagy L.G."/>
            <person name="Martin F.M."/>
        </authorList>
    </citation>
    <scope>NUCLEOTIDE SEQUENCE</scope>
    <source>
        <strain evidence="3">UP504</strain>
    </source>
</reference>
<dbReference type="PANTHER" id="PTHR11362">
    <property type="entry name" value="PHOSPHATIDYLETHANOLAMINE-BINDING PROTEIN"/>
    <property type="match status" value="1"/>
</dbReference>
<feature type="region of interest" description="Disordered" evidence="1">
    <location>
        <begin position="222"/>
        <end position="246"/>
    </location>
</feature>
<dbReference type="OrthoDB" id="2506647at2759"/>
<evidence type="ECO:0008006" key="5">
    <source>
        <dbReference type="Google" id="ProtNLM"/>
    </source>
</evidence>
<feature type="chain" id="PRO_5040153001" description="PEBP-like protein" evidence="2">
    <location>
        <begin position="23"/>
        <end position="271"/>
    </location>
</feature>
<dbReference type="PANTHER" id="PTHR11362:SF140">
    <property type="entry name" value="PEBP-LIKE PROTEIN"/>
    <property type="match status" value="1"/>
</dbReference>
<protein>
    <recommendedName>
        <fullName evidence="5">PEBP-like protein</fullName>
    </recommendedName>
</protein>
<dbReference type="SUPFAM" id="SSF49777">
    <property type="entry name" value="PEBP-like"/>
    <property type="match status" value="1"/>
</dbReference>
<accession>A0A9P6BA50</accession>
<name>A0A9P6BA50_9AGAM</name>
<dbReference type="Gene3D" id="3.90.280.10">
    <property type="entry name" value="PEBP-like"/>
    <property type="match status" value="1"/>
</dbReference>
<dbReference type="Proteomes" id="UP000886523">
    <property type="component" value="Unassembled WGS sequence"/>
</dbReference>
<keyword evidence="2" id="KW-0732">Signal</keyword>
<dbReference type="InterPro" id="IPR036610">
    <property type="entry name" value="PEBP-like_sf"/>
</dbReference>
<organism evidence="3 4">
    <name type="scientific">Hydnum rufescens UP504</name>
    <dbReference type="NCBI Taxonomy" id="1448309"/>
    <lineage>
        <taxon>Eukaryota</taxon>
        <taxon>Fungi</taxon>
        <taxon>Dikarya</taxon>
        <taxon>Basidiomycota</taxon>
        <taxon>Agaricomycotina</taxon>
        <taxon>Agaricomycetes</taxon>
        <taxon>Cantharellales</taxon>
        <taxon>Hydnaceae</taxon>
        <taxon>Hydnum</taxon>
    </lineage>
</organism>
<proteinExistence type="predicted"/>
<dbReference type="EMBL" id="MU128914">
    <property type="protein sequence ID" value="KAF9520092.1"/>
    <property type="molecule type" value="Genomic_DNA"/>
</dbReference>
<evidence type="ECO:0000313" key="4">
    <source>
        <dbReference type="Proteomes" id="UP000886523"/>
    </source>
</evidence>
<keyword evidence="4" id="KW-1185">Reference proteome</keyword>
<comment type="caution">
    <text evidence="3">The sequence shown here is derived from an EMBL/GenBank/DDBJ whole genome shotgun (WGS) entry which is preliminary data.</text>
</comment>
<evidence type="ECO:0000256" key="1">
    <source>
        <dbReference type="SAM" id="MobiDB-lite"/>
    </source>
</evidence>
<evidence type="ECO:0000313" key="3">
    <source>
        <dbReference type="EMBL" id="KAF9520092.1"/>
    </source>
</evidence>
<dbReference type="AlphaFoldDB" id="A0A9P6BA50"/>
<evidence type="ECO:0000256" key="2">
    <source>
        <dbReference type="SAM" id="SignalP"/>
    </source>
</evidence>